<organism evidence="2">
    <name type="scientific">Gaeumannomyces tritici (strain R3-111a-1)</name>
    <name type="common">Wheat and barley take-all root rot fungus</name>
    <name type="synonym">Gaeumannomyces graminis var. tritici</name>
    <dbReference type="NCBI Taxonomy" id="644352"/>
    <lineage>
        <taxon>Eukaryota</taxon>
        <taxon>Fungi</taxon>
        <taxon>Dikarya</taxon>
        <taxon>Ascomycota</taxon>
        <taxon>Pezizomycotina</taxon>
        <taxon>Sordariomycetes</taxon>
        <taxon>Sordariomycetidae</taxon>
        <taxon>Magnaporthales</taxon>
        <taxon>Magnaporthaceae</taxon>
        <taxon>Gaeumannomyces</taxon>
    </lineage>
</organism>
<feature type="region of interest" description="Disordered" evidence="1">
    <location>
        <begin position="1"/>
        <end position="78"/>
    </location>
</feature>
<dbReference type="VEuPathDB" id="FungiDB:GGTG_00417"/>
<dbReference type="Proteomes" id="UP000006039">
    <property type="component" value="Unassembled WGS sequence"/>
</dbReference>
<feature type="region of interest" description="Disordered" evidence="1">
    <location>
        <begin position="149"/>
        <end position="227"/>
    </location>
</feature>
<proteinExistence type="predicted"/>
<feature type="compositionally biased region" description="Polar residues" evidence="1">
    <location>
        <begin position="169"/>
        <end position="193"/>
    </location>
</feature>
<feature type="compositionally biased region" description="Basic and acidic residues" evidence="1">
    <location>
        <begin position="216"/>
        <end position="227"/>
    </location>
</feature>
<reference evidence="2" key="3">
    <citation type="submission" date="2010-09" db="EMBL/GenBank/DDBJ databases">
        <title>Annotation of Gaeumannomyces graminis var. tritici R3-111a-1.</title>
        <authorList>
            <consortium name="The Broad Institute Genome Sequencing Platform"/>
            <person name="Ma L.-J."/>
            <person name="Dead R."/>
            <person name="Young S.K."/>
            <person name="Zeng Q."/>
            <person name="Gargeya S."/>
            <person name="Fitzgerald M."/>
            <person name="Haas B."/>
            <person name="Abouelleil A."/>
            <person name="Alvarado L."/>
            <person name="Arachchi H.M."/>
            <person name="Berlin A."/>
            <person name="Brown A."/>
            <person name="Chapman S.B."/>
            <person name="Chen Z."/>
            <person name="Dunbar C."/>
            <person name="Freedman E."/>
            <person name="Gearin G."/>
            <person name="Gellesch M."/>
            <person name="Goldberg J."/>
            <person name="Griggs A."/>
            <person name="Gujja S."/>
            <person name="Heiman D."/>
            <person name="Howarth C."/>
            <person name="Larson L."/>
            <person name="Lui A."/>
            <person name="MacDonald P.J.P."/>
            <person name="Mehta T."/>
            <person name="Montmayeur A."/>
            <person name="Murphy C."/>
            <person name="Neiman D."/>
            <person name="Pearson M."/>
            <person name="Priest M."/>
            <person name="Roberts A."/>
            <person name="Saif S."/>
            <person name="Shea T."/>
            <person name="Shenoy N."/>
            <person name="Sisk P."/>
            <person name="Stolte C."/>
            <person name="Sykes S."/>
            <person name="Yandava C."/>
            <person name="Wortman J."/>
            <person name="Nusbaum C."/>
            <person name="Birren B."/>
        </authorList>
    </citation>
    <scope>NUCLEOTIDE SEQUENCE</scope>
    <source>
        <strain evidence="2">R3-111a-1</strain>
    </source>
</reference>
<name>J3NGM8_GAET3</name>
<evidence type="ECO:0000256" key="1">
    <source>
        <dbReference type="SAM" id="MobiDB-lite"/>
    </source>
</evidence>
<evidence type="ECO:0000313" key="4">
    <source>
        <dbReference type="Proteomes" id="UP000006039"/>
    </source>
</evidence>
<reference evidence="3" key="4">
    <citation type="journal article" date="2015" name="G3 (Bethesda)">
        <title>Genome sequences of three phytopathogenic species of the Magnaporthaceae family of fungi.</title>
        <authorList>
            <person name="Okagaki L.H."/>
            <person name="Nunes C.C."/>
            <person name="Sailsbery J."/>
            <person name="Clay B."/>
            <person name="Brown D."/>
            <person name="John T."/>
            <person name="Oh Y."/>
            <person name="Young N."/>
            <person name="Fitzgerald M."/>
            <person name="Haas B.J."/>
            <person name="Zeng Q."/>
            <person name="Young S."/>
            <person name="Adiconis X."/>
            <person name="Fan L."/>
            <person name="Levin J.Z."/>
            <person name="Mitchell T.K."/>
            <person name="Okubara P.A."/>
            <person name="Farman M.L."/>
            <person name="Kohn L.M."/>
            <person name="Birren B."/>
            <person name="Ma L.-J."/>
            <person name="Dean R.A."/>
        </authorList>
    </citation>
    <scope>NUCLEOTIDE SEQUENCE</scope>
    <source>
        <strain evidence="3">R3-111a-1</strain>
    </source>
</reference>
<dbReference type="EMBL" id="GL385395">
    <property type="protein sequence ID" value="EJT80418.1"/>
    <property type="molecule type" value="Genomic_DNA"/>
</dbReference>
<accession>J3NGM8</accession>
<dbReference type="AlphaFoldDB" id="J3NGM8"/>
<sequence length="227" mass="24246">MSGTARTEIRKGPPDEQRACPAKRPVLGRQAALHASTEGTAEEAIQTPVTGTERRLNIDRGMAAKSKPRRGAGEAPPASASLRVLGAIKLRRERTMHPNCSVMAQSLPREALMVVPQADQSRDGTSQYGPPTKGLAVLSSTRGCVGTSLGSPWRWEFSGRTQETRQEQQLDNSSSSSIQTQDGQDGPTNNCALTGQAADERGQGSSNENTTRRTARGADRSPRSPGR</sequence>
<evidence type="ECO:0000313" key="2">
    <source>
        <dbReference type="EMBL" id="EJT80418.1"/>
    </source>
</evidence>
<gene>
    <name evidence="3" type="primary">20340875</name>
    <name evidence="2" type="ORF">GGTG_00417</name>
</gene>
<feature type="compositionally biased region" description="Basic and acidic residues" evidence="1">
    <location>
        <begin position="7"/>
        <end position="18"/>
    </location>
</feature>
<dbReference type="HOGENOM" id="CLU_1219750_0_0_1"/>
<reference evidence="2" key="2">
    <citation type="submission" date="2010-07" db="EMBL/GenBank/DDBJ databases">
        <authorList>
            <consortium name="The Broad Institute Genome Sequencing Platform"/>
            <consortium name="Broad Institute Genome Sequencing Center for Infectious Disease"/>
            <person name="Ma L.-J."/>
            <person name="Dead R."/>
            <person name="Young S."/>
            <person name="Zeng Q."/>
            <person name="Koehrsen M."/>
            <person name="Alvarado L."/>
            <person name="Berlin A."/>
            <person name="Chapman S.B."/>
            <person name="Chen Z."/>
            <person name="Freedman E."/>
            <person name="Gellesch M."/>
            <person name="Goldberg J."/>
            <person name="Griggs A."/>
            <person name="Gujja S."/>
            <person name="Heilman E.R."/>
            <person name="Heiman D."/>
            <person name="Hepburn T."/>
            <person name="Howarth C."/>
            <person name="Jen D."/>
            <person name="Larson L."/>
            <person name="Mehta T."/>
            <person name="Neiman D."/>
            <person name="Pearson M."/>
            <person name="Roberts A."/>
            <person name="Saif S."/>
            <person name="Shea T."/>
            <person name="Shenoy N."/>
            <person name="Sisk P."/>
            <person name="Stolte C."/>
            <person name="Sykes S."/>
            <person name="Walk T."/>
            <person name="White J."/>
            <person name="Yandava C."/>
            <person name="Haas B."/>
            <person name="Nusbaum C."/>
            <person name="Birren B."/>
        </authorList>
    </citation>
    <scope>NUCLEOTIDE SEQUENCE</scope>
    <source>
        <strain evidence="2">R3-111a-1</strain>
    </source>
</reference>
<dbReference type="EnsemblFungi" id="EJT80418">
    <property type="protein sequence ID" value="EJT80418"/>
    <property type="gene ID" value="GGTG_00417"/>
</dbReference>
<evidence type="ECO:0000313" key="3">
    <source>
        <dbReference type="EnsemblFungi" id="EJT80418"/>
    </source>
</evidence>
<reference evidence="4" key="1">
    <citation type="submission" date="2010-07" db="EMBL/GenBank/DDBJ databases">
        <title>The genome sequence of Gaeumannomyces graminis var. tritici strain R3-111a-1.</title>
        <authorList>
            <consortium name="The Broad Institute Genome Sequencing Platform"/>
            <person name="Ma L.-J."/>
            <person name="Dead R."/>
            <person name="Young S."/>
            <person name="Zeng Q."/>
            <person name="Koehrsen M."/>
            <person name="Alvarado L."/>
            <person name="Berlin A."/>
            <person name="Chapman S.B."/>
            <person name="Chen Z."/>
            <person name="Freedman E."/>
            <person name="Gellesch M."/>
            <person name="Goldberg J."/>
            <person name="Griggs A."/>
            <person name="Gujja S."/>
            <person name="Heilman E.R."/>
            <person name="Heiman D."/>
            <person name="Hepburn T."/>
            <person name="Howarth C."/>
            <person name="Jen D."/>
            <person name="Larson L."/>
            <person name="Mehta T."/>
            <person name="Neiman D."/>
            <person name="Pearson M."/>
            <person name="Roberts A."/>
            <person name="Saif S."/>
            <person name="Shea T."/>
            <person name="Shenoy N."/>
            <person name="Sisk P."/>
            <person name="Stolte C."/>
            <person name="Sykes S."/>
            <person name="Walk T."/>
            <person name="White J."/>
            <person name="Yandava C."/>
            <person name="Haas B."/>
            <person name="Nusbaum C."/>
            <person name="Birren B."/>
        </authorList>
    </citation>
    <scope>NUCLEOTIDE SEQUENCE [LARGE SCALE GENOMIC DNA]</scope>
    <source>
        <strain evidence="4">R3-111a-1</strain>
    </source>
</reference>
<reference evidence="3" key="5">
    <citation type="submission" date="2018-04" db="UniProtKB">
        <authorList>
            <consortium name="EnsemblFungi"/>
        </authorList>
    </citation>
    <scope>IDENTIFICATION</scope>
    <source>
        <strain evidence="3">R3-111a-1</strain>
    </source>
</reference>
<dbReference type="RefSeq" id="XP_009216427.1">
    <property type="nucleotide sequence ID" value="XM_009218163.1"/>
</dbReference>
<dbReference type="GeneID" id="20340875"/>
<protein>
    <submittedName>
        <fullName evidence="2 3">Uncharacterized protein</fullName>
    </submittedName>
</protein>
<keyword evidence="4" id="KW-1185">Reference proteome</keyword>